<proteinExistence type="predicted"/>
<evidence type="ECO:0000313" key="3">
    <source>
        <dbReference type="Proteomes" id="UP001064489"/>
    </source>
</evidence>
<dbReference type="AlphaFoldDB" id="A0AAD5JDQ7"/>
<protein>
    <submittedName>
        <fullName evidence="2">Uncharacterized protein</fullName>
    </submittedName>
</protein>
<dbReference type="Proteomes" id="UP001064489">
    <property type="component" value="Chromosome 1"/>
</dbReference>
<evidence type="ECO:0000256" key="1">
    <source>
        <dbReference type="SAM" id="MobiDB-lite"/>
    </source>
</evidence>
<organism evidence="2 3">
    <name type="scientific">Acer negundo</name>
    <name type="common">Box elder</name>
    <dbReference type="NCBI Taxonomy" id="4023"/>
    <lineage>
        <taxon>Eukaryota</taxon>
        <taxon>Viridiplantae</taxon>
        <taxon>Streptophyta</taxon>
        <taxon>Embryophyta</taxon>
        <taxon>Tracheophyta</taxon>
        <taxon>Spermatophyta</taxon>
        <taxon>Magnoliopsida</taxon>
        <taxon>eudicotyledons</taxon>
        <taxon>Gunneridae</taxon>
        <taxon>Pentapetalae</taxon>
        <taxon>rosids</taxon>
        <taxon>malvids</taxon>
        <taxon>Sapindales</taxon>
        <taxon>Sapindaceae</taxon>
        <taxon>Hippocastanoideae</taxon>
        <taxon>Acereae</taxon>
        <taxon>Acer</taxon>
    </lineage>
</organism>
<feature type="region of interest" description="Disordered" evidence="1">
    <location>
        <begin position="61"/>
        <end position="111"/>
    </location>
</feature>
<reference evidence="2" key="2">
    <citation type="submission" date="2023-02" db="EMBL/GenBank/DDBJ databases">
        <authorList>
            <person name="Swenson N.G."/>
            <person name="Wegrzyn J.L."/>
            <person name="Mcevoy S.L."/>
        </authorList>
    </citation>
    <scope>NUCLEOTIDE SEQUENCE</scope>
    <source>
        <strain evidence="2">91603</strain>
        <tissue evidence="2">Leaf</tissue>
    </source>
</reference>
<name>A0AAD5JDQ7_ACENE</name>
<dbReference type="EMBL" id="JAJSOW010000003">
    <property type="protein sequence ID" value="KAI9194705.1"/>
    <property type="molecule type" value="Genomic_DNA"/>
</dbReference>
<keyword evidence="3" id="KW-1185">Reference proteome</keyword>
<sequence length="171" mass="18612">MRMGVSLAARKHPVLTTLRDTKAQVTPVGEVALSIPSAPPPAQSGPSTSAQFVTKVGKAFHSKSAESGHPNTLNHPPPNQHTHRSKNTDAFHSRSQSTDPGRPFGRTSVDYGKKAGESGIVGHQTLANEYRVFPVKESRAVFMGPQQSRWRCPKRDGDGLGQIEVRSLLWR</sequence>
<comment type="caution">
    <text evidence="2">The sequence shown here is derived from an EMBL/GenBank/DDBJ whole genome shotgun (WGS) entry which is preliminary data.</text>
</comment>
<gene>
    <name evidence="2" type="ORF">LWI28_008460</name>
</gene>
<accession>A0AAD5JDQ7</accession>
<reference evidence="2" key="1">
    <citation type="journal article" date="2022" name="Plant J.">
        <title>Strategies of tolerance reflected in two North American maple genomes.</title>
        <authorList>
            <person name="McEvoy S.L."/>
            <person name="Sezen U.U."/>
            <person name="Trouern-Trend A."/>
            <person name="McMahon S.M."/>
            <person name="Schaberg P.G."/>
            <person name="Yang J."/>
            <person name="Wegrzyn J.L."/>
            <person name="Swenson N.G."/>
        </authorList>
    </citation>
    <scope>NUCLEOTIDE SEQUENCE</scope>
    <source>
        <strain evidence="2">91603</strain>
    </source>
</reference>
<evidence type="ECO:0000313" key="2">
    <source>
        <dbReference type="EMBL" id="KAI9194705.1"/>
    </source>
</evidence>